<evidence type="ECO:0000259" key="1">
    <source>
        <dbReference type="Pfam" id="PF01575"/>
    </source>
</evidence>
<dbReference type="PANTHER" id="PTHR43437">
    <property type="entry name" value="HYDROXYACYL-THIOESTER DEHYDRATASE TYPE 2, MITOCHONDRIAL-RELATED"/>
    <property type="match status" value="1"/>
</dbReference>
<dbReference type="Pfam" id="PF01575">
    <property type="entry name" value="MaoC_dehydratas"/>
    <property type="match status" value="1"/>
</dbReference>
<dbReference type="InterPro" id="IPR050965">
    <property type="entry name" value="UPF0336/Enoyl-CoA_hydratase"/>
</dbReference>
<dbReference type="RefSeq" id="WP_035127531.1">
    <property type="nucleotide sequence ID" value="NZ_JRHH01000005.1"/>
</dbReference>
<dbReference type="CDD" id="cd03449">
    <property type="entry name" value="R_hydratase"/>
    <property type="match status" value="1"/>
</dbReference>
<dbReference type="GO" id="GO:0019171">
    <property type="term" value="F:(3R)-hydroxyacyl-[acyl-carrier-protein] dehydratase activity"/>
    <property type="evidence" value="ECO:0007669"/>
    <property type="project" value="TreeGrafter"/>
</dbReference>
<dbReference type="GO" id="GO:0006633">
    <property type="term" value="P:fatty acid biosynthetic process"/>
    <property type="evidence" value="ECO:0007669"/>
    <property type="project" value="TreeGrafter"/>
</dbReference>
<dbReference type="InterPro" id="IPR002539">
    <property type="entry name" value="MaoC-like_dom"/>
</dbReference>
<evidence type="ECO:0000313" key="3">
    <source>
        <dbReference type="Proteomes" id="UP000029554"/>
    </source>
</evidence>
<dbReference type="STRING" id="1453498.LG45_12380"/>
<proteinExistence type="predicted"/>
<evidence type="ECO:0000313" key="2">
    <source>
        <dbReference type="EMBL" id="KGD67020.1"/>
    </source>
</evidence>
<dbReference type="Proteomes" id="UP000029554">
    <property type="component" value="Unassembled WGS sequence"/>
</dbReference>
<sequence length="141" mass="16519">MNTIQRPKIDDVFTFDFTFTEEEIQLYAKISGDCNPIHVSESYSKDTIFGRCIVHGYYSISIFSKVYGTLLYPEEHILISQNAKYLKPIFTGIEYTSIFTVKEIHPDKNRVLYKNEIFQKETGELKVTGEALLMNRKHYSW</sequence>
<feature type="domain" description="MaoC-like" evidence="1">
    <location>
        <begin position="16"/>
        <end position="103"/>
    </location>
</feature>
<dbReference type="SUPFAM" id="SSF54637">
    <property type="entry name" value="Thioesterase/thiol ester dehydrase-isomerase"/>
    <property type="match status" value="1"/>
</dbReference>
<organism evidence="2 3">
    <name type="scientific">Flavobacterium aquatile LMG 4008 = ATCC 11947</name>
    <dbReference type="NCBI Taxonomy" id="1453498"/>
    <lineage>
        <taxon>Bacteria</taxon>
        <taxon>Pseudomonadati</taxon>
        <taxon>Bacteroidota</taxon>
        <taxon>Flavobacteriia</taxon>
        <taxon>Flavobacteriales</taxon>
        <taxon>Flavobacteriaceae</taxon>
        <taxon>Flavobacterium</taxon>
    </lineage>
</organism>
<comment type="caution">
    <text evidence="2">The sequence shown here is derived from an EMBL/GenBank/DDBJ whole genome shotgun (WGS) entry which is preliminary data.</text>
</comment>
<dbReference type="eggNOG" id="COG2030">
    <property type="taxonomic scope" value="Bacteria"/>
</dbReference>
<keyword evidence="3" id="KW-1185">Reference proteome</keyword>
<dbReference type="PANTHER" id="PTHR43437:SF3">
    <property type="entry name" value="HYDROXYACYL-THIOESTER DEHYDRATASE TYPE 2, MITOCHONDRIAL"/>
    <property type="match status" value="1"/>
</dbReference>
<dbReference type="AlphaFoldDB" id="A0A095UWS1"/>
<gene>
    <name evidence="2" type="ORF">LG45_12380</name>
</gene>
<dbReference type="InterPro" id="IPR029069">
    <property type="entry name" value="HotDog_dom_sf"/>
</dbReference>
<reference evidence="2 3" key="1">
    <citation type="submission" date="2014-09" db="EMBL/GenBank/DDBJ databases">
        <title>Whole Genome Shotgun of Flavobacterium aquatile LMG 4008.</title>
        <authorList>
            <person name="Gale A.N."/>
            <person name="Pipes S.E."/>
            <person name="Newman J.D."/>
        </authorList>
    </citation>
    <scope>NUCLEOTIDE SEQUENCE [LARGE SCALE GENOMIC DNA]</scope>
    <source>
        <strain evidence="2 3">LMG 4008</strain>
    </source>
</reference>
<dbReference type="Gene3D" id="3.10.129.10">
    <property type="entry name" value="Hotdog Thioesterase"/>
    <property type="match status" value="1"/>
</dbReference>
<dbReference type="EMBL" id="JRHH01000005">
    <property type="protein sequence ID" value="KGD67020.1"/>
    <property type="molecule type" value="Genomic_DNA"/>
</dbReference>
<protein>
    <recommendedName>
        <fullName evidence="1">MaoC-like domain-containing protein</fullName>
    </recommendedName>
</protein>
<accession>A0A095UWS1</accession>
<name>A0A095UWS1_9FLAO</name>
<dbReference type="OrthoDB" id="9801625at2"/>